<keyword evidence="3" id="KW-1185">Reference proteome</keyword>
<gene>
    <name evidence="2" type="ORF">QWJ08_19665</name>
</gene>
<evidence type="ECO:0000313" key="3">
    <source>
        <dbReference type="Proteomes" id="UP001169719"/>
    </source>
</evidence>
<dbReference type="Proteomes" id="UP001169719">
    <property type="component" value="Unassembled WGS sequence"/>
</dbReference>
<comment type="caution">
    <text evidence="2">The sequence shown here is derived from an EMBL/GenBank/DDBJ whole genome shotgun (WGS) entry which is preliminary data.</text>
</comment>
<feature type="transmembrane region" description="Helical" evidence="1">
    <location>
        <begin position="6"/>
        <end position="26"/>
    </location>
</feature>
<keyword evidence="1" id="KW-1133">Transmembrane helix</keyword>
<name>A0ABT7Y681_9VIBR</name>
<protein>
    <recommendedName>
        <fullName evidence="4">DUF1049 domain-containing protein</fullName>
    </recommendedName>
</protein>
<evidence type="ECO:0000256" key="1">
    <source>
        <dbReference type="SAM" id="Phobius"/>
    </source>
</evidence>
<evidence type="ECO:0000313" key="2">
    <source>
        <dbReference type="EMBL" id="MDN2483567.1"/>
    </source>
</evidence>
<reference evidence="2" key="1">
    <citation type="submission" date="2024-05" db="EMBL/GenBank/DDBJ databases">
        <title>Genome Sequences of Four Agar- Degrading Marine Bacteria.</title>
        <authorList>
            <person name="Phillips E.K."/>
            <person name="Shaffer J.C."/>
            <person name="Henson M.W."/>
            <person name="Temperton B."/>
            <person name="Thrash C.J."/>
            <person name="Martin M.O."/>
        </authorList>
    </citation>
    <scope>NUCLEOTIDE SEQUENCE</scope>
    <source>
        <strain evidence="2">EKP203</strain>
    </source>
</reference>
<keyword evidence="1" id="KW-0472">Membrane</keyword>
<dbReference type="EMBL" id="JAUEOZ010000002">
    <property type="protein sequence ID" value="MDN2483567.1"/>
    <property type="molecule type" value="Genomic_DNA"/>
</dbReference>
<dbReference type="RefSeq" id="WP_264876734.1">
    <property type="nucleotide sequence ID" value="NZ_BLAT01000003.1"/>
</dbReference>
<accession>A0ABT7Y681</accession>
<proteinExistence type="predicted"/>
<organism evidence="2 3">
    <name type="scientific">Vibrio agarivorans</name>
    <dbReference type="NCBI Taxonomy" id="153622"/>
    <lineage>
        <taxon>Bacteria</taxon>
        <taxon>Pseudomonadati</taxon>
        <taxon>Pseudomonadota</taxon>
        <taxon>Gammaproteobacteria</taxon>
        <taxon>Vibrionales</taxon>
        <taxon>Vibrionaceae</taxon>
        <taxon>Vibrio</taxon>
    </lineage>
</organism>
<evidence type="ECO:0008006" key="4">
    <source>
        <dbReference type="Google" id="ProtNLM"/>
    </source>
</evidence>
<keyword evidence="1" id="KW-0812">Transmembrane</keyword>
<sequence length="61" mass="6983">MSVEVIVYVLATLVVLGFGFGGIRLYQIRKSLERQVIQNMDIILLLRTQNSHLEQLKSKPL</sequence>